<reference evidence="1" key="1">
    <citation type="submission" date="2019-07" db="EMBL/GenBank/DDBJ databases">
        <title>Toxilogical consequences of a new and cryptic species of cyanobacteria (Komarekiella delphini-convector) recovered from the epidermis of a bottlenose dolphin and 1500 ft. in the air.</title>
        <authorList>
            <person name="Brown A.O."/>
            <person name="Dvorak P."/>
            <person name="Villanueva C.D."/>
            <person name="Foss A.J."/>
            <person name="Garvey A.D."/>
            <person name="Gibson Q.A."/>
            <person name="Johansen J.R."/>
            <person name="Casamatta D.A."/>
        </authorList>
    </citation>
    <scope>NUCLEOTIDE SEQUENCE</scope>
    <source>
        <strain evidence="1">SJRDD-AB1</strain>
    </source>
</reference>
<dbReference type="AlphaFoldDB" id="A0AA40VQP3"/>
<proteinExistence type="predicted"/>
<dbReference type="InterPro" id="IPR014951">
    <property type="entry name" value="DUF1822"/>
</dbReference>
<keyword evidence="2" id="KW-1185">Reference proteome</keyword>
<organism evidence="1 2">
    <name type="scientific">Komarekiella delphini-convector SJRDD-AB1</name>
    <dbReference type="NCBI Taxonomy" id="2593771"/>
    <lineage>
        <taxon>Bacteria</taxon>
        <taxon>Bacillati</taxon>
        <taxon>Cyanobacteriota</taxon>
        <taxon>Cyanophyceae</taxon>
        <taxon>Nostocales</taxon>
        <taxon>Nostocaceae</taxon>
        <taxon>Komarekiella</taxon>
        <taxon>Komarekiella delphini-convector</taxon>
    </lineage>
</organism>
<evidence type="ECO:0000313" key="2">
    <source>
        <dbReference type="Proteomes" id="UP001165986"/>
    </source>
</evidence>
<gene>
    <name evidence="1" type="ORF">FNW02_06070</name>
</gene>
<dbReference type="RefSeq" id="WP_191756656.1">
    <property type="nucleotide sequence ID" value="NZ_VJXY01000004.1"/>
</dbReference>
<comment type="caution">
    <text evidence="1">The sequence shown here is derived from an EMBL/GenBank/DDBJ whole genome shotgun (WGS) entry which is preliminary data.</text>
</comment>
<sequence>MNNLDDLMDDTPILEGKVITADTIELLPKQVAWAAEASASAKPEARWQNYLDHLALIGIQEWLKNRVPELEVEQDWREPMGYLMVGNFKLFVITLDSIEEDVVTVSKAAINKPEFRPHLYVLVEVLAEPKLVRVCGCLSQVQLVQQQETEASRIEDEDDANYLLPRDWFEPDPAQVLLYLRCIHPSALIQRPILGKSPTPALSIPQVVTSSISRITEKVEQAVQELTLILQPPLQLSSVMRSLSEKEKITTVVKELRGKGIEVPPDHMYAESKEDLLWENVSLRLHVIKWNLSNTILTPKWSLLLILGTLSEESLPPKVMMKIEDATQVLDEQIITEGTQVPYLYTQAIGTWQEQFRVTIQMPDNSEFPVTISSLTEPYELI</sequence>
<dbReference type="EMBL" id="VJXY01000004">
    <property type="protein sequence ID" value="MBD6615421.1"/>
    <property type="molecule type" value="Genomic_DNA"/>
</dbReference>
<protein>
    <submittedName>
        <fullName evidence="1">DUF1822 family protein</fullName>
    </submittedName>
</protein>
<accession>A0AA40VQP3</accession>
<dbReference type="Pfam" id="PF08852">
    <property type="entry name" value="DUF1822"/>
    <property type="match status" value="1"/>
</dbReference>
<name>A0AA40VQP3_9NOST</name>
<evidence type="ECO:0000313" key="1">
    <source>
        <dbReference type="EMBL" id="MBD6615421.1"/>
    </source>
</evidence>
<dbReference type="Proteomes" id="UP001165986">
    <property type="component" value="Unassembled WGS sequence"/>
</dbReference>